<reference evidence="3" key="1">
    <citation type="submission" date="2016-11" db="UniProtKB">
        <authorList>
            <consortium name="WormBaseParasite"/>
        </authorList>
    </citation>
    <scope>IDENTIFICATION</scope>
</reference>
<name>A0A1I8JL39_9PLAT</name>
<organism evidence="2 3">
    <name type="scientific">Macrostomum lignano</name>
    <dbReference type="NCBI Taxonomy" id="282301"/>
    <lineage>
        <taxon>Eukaryota</taxon>
        <taxon>Metazoa</taxon>
        <taxon>Spiralia</taxon>
        <taxon>Lophotrochozoa</taxon>
        <taxon>Platyhelminthes</taxon>
        <taxon>Rhabditophora</taxon>
        <taxon>Macrostomorpha</taxon>
        <taxon>Macrostomida</taxon>
        <taxon>Macrostomidae</taxon>
        <taxon>Macrostomum</taxon>
    </lineage>
</organism>
<evidence type="ECO:0000313" key="2">
    <source>
        <dbReference type="Proteomes" id="UP000095280"/>
    </source>
</evidence>
<keyword evidence="2" id="KW-1185">Reference proteome</keyword>
<feature type="transmembrane region" description="Helical" evidence="1">
    <location>
        <begin position="35"/>
        <end position="55"/>
    </location>
</feature>
<keyword evidence="1" id="KW-0812">Transmembrane</keyword>
<accession>A0A1I8JL39</accession>
<sequence length="179" mass="20048">VYLVSHVLVYQYFFVGLNNLVDLELIVFESALRSCNVAASALIATSSFAATVYLVSHVLVYQYFFVGLNNLVDLELIVFESALRSCNVYLVSHVLVYQYFFVGLNNLVDLELIVFESALRSCNVAASALIATSSFAATVAHELFLTRGFSLSLPLWRLQLVFFAHWRQILFDLAGLAIF</sequence>
<proteinExistence type="predicted"/>
<evidence type="ECO:0000256" key="1">
    <source>
        <dbReference type="SAM" id="Phobius"/>
    </source>
</evidence>
<keyword evidence="1" id="KW-0472">Membrane</keyword>
<dbReference type="Proteomes" id="UP000095280">
    <property type="component" value="Unplaced"/>
</dbReference>
<evidence type="ECO:0000313" key="3">
    <source>
        <dbReference type="WBParaSite" id="maker-uti_cns_0048713-snap-gene-0.5-mRNA-1"/>
    </source>
</evidence>
<protein>
    <submittedName>
        <fullName evidence="3">NADH:ubiquinone reductase (H(+)-translocating)</fullName>
    </submittedName>
</protein>
<dbReference type="AlphaFoldDB" id="A0A1I8JL39"/>
<feature type="transmembrane region" description="Helical" evidence="1">
    <location>
        <begin position="12"/>
        <end position="28"/>
    </location>
</feature>
<keyword evidence="1" id="KW-1133">Transmembrane helix</keyword>
<dbReference type="WBParaSite" id="maker-uti_cns_0048713-snap-gene-0.5-mRNA-1">
    <property type="protein sequence ID" value="maker-uti_cns_0048713-snap-gene-0.5-mRNA-1"/>
    <property type="gene ID" value="maker-uti_cns_0048713-snap-gene-0.5"/>
</dbReference>